<dbReference type="InterPro" id="IPR008965">
    <property type="entry name" value="CBM2/CBM3_carb-bd_dom_sf"/>
</dbReference>
<sequence length="899" mass="96764">MKQIFNLGLLLLLIPWLFSQPTSAQNAYNIADFASARSLGGGYEGDGGPALNAKFTSTHKMASDAQGNIYVTERLRVRRIDAATNIITTVAGDGSGSPDTPTPFEVLDLALDDAGNLYMANSRGNQVLRMNRTTGVITPVAGTGVAGFAGDGGLATQAQLNTPKAIALDAENNLYIADHIRIRKVDATTGIITTVAGSGTLTTDGVPALEANLAPIHDLALDAIGNIYVVEVLKHRIRKIDAQTNIITTVAGSAQQTSNNPIGPATQVKLKLPHGVDVDAEGNIYIVDYYYARKVDAVTGMMYPIAGQLFTLSEPINGNATKTDFSMGMAVLVKNSKEVYIAERHWIRKLTSFYTDGLIVADHIEAMAGNTVKVPVRAKDLSALAGIQFDINIPSDKASFVGLTNINSKLTDFGTDNYNEVSAGKVRVLWANATMQEQTFQNNEVLFELELNIPANATTGDKFFLTFDSSIVVDQEVKTLKVGHKTGSVQIVASSSITGLFKTPAGQPIKGASMTLSRTDGIFDTHNAADGGTYIINGLVPGNNYQLVPNKPANKIDNGVDVGDVIAVRRHILQKELLNSPYKLIAADIDLSKSINVADILLMRRAILGMPVPLLVTWCFIPESFTFTDPTNPWNPSFVDSYAFTATSTQATQDFIGVKLGDVNYNATPTLRTSTQAVELNTPAVEVINGDVIRVPVVVGANYNQIAGFQGSLEFDPKVLQYQSVEAAALSINASQHFNAANVRQGVISFLYDHPQGESNSFENGQVLYYLTFKAIGNAGQTAAIKLTSSQTKATAYSQAFKGTSGLILSAGEVKLIEPIVTIFPNPAKNFNVQFGVTIDESKVNFILKDQQGKIVDSRETNFAKGQHTISFEPNVIAGNYFLTIEYNQHKITKKVMIK</sequence>
<feature type="domain" description="Secretion system C-terminal sorting" evidence="3">
    <location>
        <begin position="823"/>
        <end position="898"/>
    </location>
</feature>
<dbReference type="InterPro" id="IPR011042">
    <property type="entry name" value="6-blade_b-propeller_TolB-like"/>
</dbReference>
<dbReference type="eggNOG" id="COG3210">
    <property type="taxonomic scope" value="Bacteria"/>
</dbReference>
<dbReference type="GO" id="GO:0000272">
    <property type="term" value="P:polysaccharide catabolic process"/>
    <property type="evidence" value="ECO:0007669"/>
    <property type="project" value="InterPro"/>
</dbReference>
<dbReference type="Gene3D" id="2.120.10.30">
    <property type="entry name" value="TolB, C-terminal domain"/>
    <property type="match status" value="2"/>
</dbReference>
<dbReference type="CDD" id="cd14252">
    <property type="entry name" value="Dockerin_like"/>
    <property type="match status" value="1"/>
</dbReference>
<dbReference type="Proteomes" id="UP000004095">
    <property type="component" value="Unassembled WGS sequence"/>
</dbReference>
<feature type="domain" description="Teneurin NHL" evidence="4">
    <location>
        <begin position="116"/>
        <end position="202"/>
    </location>
</feature>
<dbReference type="Pfam" id="PF25021">
    <property type="entry name" value="TEN_NHL"/>
    <property type="match status" value="2"/>
</dbReference>
<dbReference type="PANTHER" id="PTHR46388:SF2">
    <property type="entry name" value="NHL REPEAT-CONTAINING PROTEIN 2"/>
    <property type="match status" value="1"/>
</dbReference>
<keyword evidence="1" id="KW-0732">Signal</keyword>
<dbReference type="eggNOG" id="COG3391">
    <property type="taxonomic scope" value="Bacteria"/>
</dbReference>
<organism evidence="5 6">
    <name type="scientific">Microscilla marina ATCC 23134</name>
    <dbReference type="NCBI Taxonomy" id="313606"/>
    <lineage>
        <taxon>Bacteria</taxon>
        <taxon>Pseudomonadati</taxon>
        <taxon>Bacteroidota</taxon>
        <taxon>Cytophagia</taxon>
        <taxon>Cytophagales</taxon>
        <taxon>Microscillaceae</taxon>
        <taxon>Microscilla</taxon>
    </lineage>
</organism>
<keyword evidence="6" id="KW-1185">Reference proteome</keyword>
<name>A1ZVB4_MICM2</name>
<dbReference type="RefSeq" id="WP_002702362.1">
    <property type="nucleotide sequence ID" value="NZ_AAWS01000045.1"/>
</dbReference>
<feature type="domain" description="Cohesin" evidence="2">
    <location>
        <begin position="362"/>
        <end position="491"/>
    </location>
</feature>
<dbReference type="Pfam" id="PF18962">
    <property type="entry name" value="Por_Secre_tail"/>
    <property type="match status" value="1"/>
</dbReference>
<feature type="signal peptide" evidence="1">
    <location>
        <begin position="1"/>
        <end position="24"/>
    </location>
</feature>
<feature type="chain" id="PRO_5002642488" evidence="1">
    <location>
        <begin position="25"/>
        <end position="899"/>
    </location>
</feature>
<evidence type="ECO:0000259" key="2">
    <source>
        <dbReference type="Pfam" id="PF00963"/>
    </source>
</evidence>
<dbReference type="CDD" id="cd08548">
    <property type="entry name" value="Type_I_cohesin_like"/>
    <property type="match status" value="1"/>
</dbReference>
<proteinExistence type="predicted"/>
<reference evidence="5 6" key="1">
    <citation type="submission" date="2007-01" db="EMBL/GenBank/DDBJ databases">
        <authorList>
            <person name="Haygood M."/>
            <person name="Podell S."/>
            <person name="Anderson C."/>
            <person name="Hopkinson B."/>
            <person name="Roe K."/>
            <person name="Barbeau K."/>
            <person name="Gaasterland T."/>
            <person name="Ferriera S."/>
            <person name="Johnson J."/>
            <person name="Kravitz S."/>
            <person name="Beeson K."/>
            <person name="Sutton G."/>
            <person name="Rogers Y.-H."/>
            <person name="Friedman R."/>
            <person name="Frazier M."/>
            <person name="Venter J.C."/>
        </authorList>
    </citation>
    <scope>NUCLEOTIDE SEQUENCE [LARGE SCALE GENOMIC DNA]</scope>
    <source>
        <strain evidence="5 6">ATCC 23134</strain>
    </source>
</reference>
<dbReference type="EMBL" id="AAWS01000045">
    <property type="protein sequence ID" value="EAY25612.1"/>
    <property type="molecule type" value="Genomic_DNA"/>
</dbReference>
<dbReference type="NCBIfam" id="TIGR04183">
    <property type="entry name" value="Por_Secre_tail"/>
    <property type="match status" value="1"/>
</dbReference>
<feature type="domain" description="Teneurin NHL" evidence="4">
    <location>
        <begin position="204"/>
        <end position="359"/>
    </location>
</feature>
<dbReference type="SUPFAM" id="SSF49384">
    <property type="entry name" value="Carbohydrate-binding domain"/>
    <property type="match status" value="2"/>
</dbReference>
<dbReference type="InterPro" id="IPR056822">
    <property type="entry name" value="TEN_NHL"/>
</dbReference>
<dbReference type="InterPro" id="IPR026444">
    <property type="entry name" value="Secre_tail"/>
</dbReference>
<dbReference type="PANTHER" id="PTHR46388">
    <property type="entry name" value="NHL REPEAT-CONTAINING PROTEIN 2"/>
    <property type="match status" value="1"/>
</dbReference>
<dbReference type="InterPro" id="IPR036439">
    <property type="entry name" value="Dockerin_dom_sf"/>
</dbReference>
<gene>
    <name evidence="5" type="ORF">M23134_07263</name>
</gene>
<evidence type="ECO:0000256" key="1">
    <source>
        <dbReference type="SAM" id="SignalP"/>
    </source>
</evidence>
<protein>
    <submittedName>
        <fullName evidence="5">Cohesin domain protein</fullName>
    </submittedName>
</protein>
<evidence type="ECO:0000313" key="5">
    <source>
        <dbReference type="EMBL" id="EAY25612.1"/>
    </source>
</evidence>
<accession>A1ZVB4</accession>
<feature type="domain" description="Cohesin" evidence="2">
    <location>
        <begin position="680"/>
        <end position="798"/>
    </location>
</feature>
<dbReference type="SUPFAM" id="SSF63829">
    <property type="entry name" value="Calcium-dependent phosphotriesterase"/>
    <property type="match status" value="1"/>
</dbReference>
<evidence type="ECO:0000259" key="3">
    <source>
        <dbReference type="Pfam" id="PF18962"/>
    </source>
</evidence>
<dbReference type="Gene3D" id="1.10.1330.10">
    <property type="entry name" value="Dockerin domain"/>
    <property type="match status" value="1"/>
</dbReference>
<dbReference type="GO" id="GO:0030246">
    <property type="term" value="F:carbohydrate binding"/>
    <property type="evidence" value="ECO:0007669"/>
    <property type="project" value="InterPro"/>
</dbReference>
<dbReference type="AlphaFoldDB" id="A1ZVB4"/>
<evidence type="ECO:0000259" key="4">
    <source>
        <dbReference type="Pfam" id="PF25021"/>
    </source>
</evidence>
<dbReference type="Pfam" id="PF00963">
    <property type="entry name" value="Cohesin"/>
    <property type="match status" value="2"/>
</dbReference>
<dbReference type="InterPro" id="IPR002102">
    <property type="entry name" value="Cohesin_dom"/>
</dbReference>
<evidence type="ECO:0000313" key="6">
    <source>
        <dbReference type="Proteomes" id="UP000004095"/>
    </source>
</evidence>
<dbReference type="Gene3D" id="2.60.40.680">
    <property type="match status" value="2"/>
</dbReference>
<comment type="caution">
    <text evidence="5">The sequence shown here is derived from an EMBL/GenBank/DDBJ whole genome shotgun (WGS) entry which is preliminary data.</text>
</comment>